<keyword evidence="2" id="KW-1185">Reference proteome</keyword>
<dbReference type="EMBL" id="JACXVP010000010">
    <property type="protein sequence ID" value="KAG5581563.1"/>
    <property type="molecule type" value="Genomic_DNA"/>
</dbReference>
<sequence length="90" mass="10282">MDGSGEVEVGPKKHWEETAIFAHTTSVSVKLQWSCNKHQPSCVTAQFSLEEAHCQGKICLRTLMTTPKRTLSKAKRSTRFEPRFRAYTRL</sequence>
<reference evidence="1 2" key="1">
    <citation type="submission" date="2020-09" db="EMBL/GenBank/DDBJ databases">
        <title>De no assembly of potato wild relative species, Solanum commersonii.</title>
        <authorList>
            <person name="Cho K."/>
        </authorList>
    </citation>
    <scope>NUCLEOTIDE SEQUENCE [LARGE SCALE GENOMIC DNA]</scope>
    <source>
        <strain evidence="1">LZ3.2</strain>
        <tissue evidence="1">Leaf</tissue>
    </source>
</reference>
<accession>A0A9J5X0G1</accession>
<proteinExistence type="predicted"/>
<evidence type="ECO:0000313" key="1">
    <source>
        <dbReference type="EMBL" id="KAG5581563.1"/>
    </source>
</evidence>
<gene>
    <name evidence="1" type="ORF">H5410_052190</name>
</gene>
<organism evidence="1 2">
    <name type="scientific">Solanum commersonii</name>
    <name type="common">Commerson's wild potato</name>
    <name type="synonym">Commerson's nightshade</name>
    <dbReference type="NCBI Taxonomy" id="4109"/>
    <lineage>
        <taxon>Eukaryota</taxon>
        <taxon>Viridiplantae</taxon>
        <taxon>Streptophyta</taxon>
        <taxon>Embryophyta</taxon>
        <taxon>Tracheophyta</taxon>
        <taxon>Spermatophyta</taxon>
        <taxon>Magnoliopsida</taxon>
        <taxon>eudicotyledons</taxon>
        <taxon>Gunneridae</taxon>
        <taxon>Pentapetalae</taxon>
        <taxon>asterids</taxon>
        <taxon>lamiids</taxon>
        <taxon>Solanales</taxon>
        <taxon>Solanaceae</taxon>
        <taxon>Solanoideae</taxon>
        <taxon>Solaneae</taxon>
        <taxon>Solanum</taxon>
    </lineage>
</organism>
<dbReference type="Proteomes" id="UP000824120">
    <property type="component" value="Chromosome 10"/>
</dbReference>
<comment type="caution">
    <text evidence="1">The sequence shown here is derived from an EMBL/GenBank/DDBJ whole genome shotgun (WGS) entry which is preliminary data.</text>
</comment>
<evidence type="ECO:0000313" key="2">
    <source>
        <dbReference type="Proteomes" id="UP000824120"/>
    </source>
</evidence>
<dbReference type="AlphaFoldDB" id="A0A9J5X0G1"/>
<name>A0A9J5X0G1_SOLCO</name>
<protein>
    <submittedName>
        <fullName evidence="1">Uncharacterized protein</fullName>
    </submittedName>
</protein>